<comment type="similarity">
    <text evidence="6">Belongs to the CsrA/RsmA family.</text>
</comment>
<dbReference type="Proteomes" id="UP000036756">
    <property type="component" value="Unassembled WGS sequence"/>
</dbReference>
<dbReference type="InterPro" id="IPR036107">
    <property type="entry name" value="CsrA_sf"/>
</dbReference>
<sequence length="70" mass="8046">MLVLKRKEGESIVIGDDIELTINEISSSYVKLSINAPRSMKIVRKELLIEIEEENLESIKNLDFIIKSKE</sequence>
<dbReference type="GO" id="GO:0045947">
    <property type="term" value="P:negative regulation of translational initiation"/>
    <property type="evidence" value="ECO:0007669"/>
    <property type="project" value="UniProtKB-UniRule"/>
</dbReference>
<dbReference type="GO" id="GO:0044781">
    <property type="term" value="P:bacterial-type flagellum organization"/>
    <property type="evidence" value="ECO:0007669"/>
    <property type="project" value="UniProtKB-KW"/>
</dbReference>
<dbReference type="Gene3D" id="2.60.40.4380">
    <property type="entry name" value="Translational regulator CsrA"/>
    <property type="match status" value="1"/>
</dbReference>
<protein>
    <recommendedName>
        <fullName evidence="6">Translational regulator CsrA</fullName>
    </recommendedName>
</protein>
<dbReference type="RefSeq" id="WP_048571106.1">
    <property type="nucleotide sequence ID" value="NZ_LFVU01000027.1"/>
</dbReference>
<dbReference type="GO" id="GO:0048027">
    <property type="term" value="F:mRNA 5'-UTR binding"/>
    <property type="evidence" value="ECO:0007669"/>
    <property type="project" value="UniProtKB-UniRule"/>
</dbReference>
<evidence type="ECO:0000256" key="5">
    <source>
        <dbReference type="ARBA" id="ARBA00022884"/>
    </source>
</evidence>
<dbReference type="GO" id="GO:0005829">
    <property type="term" value="C:cytosol"/>
    <property type="evidence" value="ECO:0007669"/>
    <property type="project" value="TreeGrafter"/>
</dbReference>
<keyword evidence="3 6" id="KW-1005">Bacterial flagellum biogenesis</keyword>
<dbReference type="GO" id="GO:0006109">
    <property type="term" value="P:regulation of carbohydrate metabolic process"/>
    <property type="evidence" value="ECO:0007669"/>
    <property type="project" value="InterPro"/>
</dbReference>
<comment type="function">
    <text evidence="6">A translational regulator that binds mRNA to regulate translation initiation and/or mRNA stability. Usually binds in the 5'-UTR at or near the Shine-Dalgarno sequence preventing ribosome-binding, thus repressing translation. Its main target seems to be the major flagellin gene, while its function is anatagonized by FliW.</text>
</comment>
<dbReference type="HAMAP" id="MF_00167">
    <property type="entry name" value="CsrA"/>
    <property type="match status" value="1"/>
</dbReference>
<evidence type="ECO:0000313" key="7">
    <source>
        <dbReference type="EMBL" id="KMT21690.1"/>
    </source>
</evidence>
<evidence type="ECO:0000256" key="4">
    <source>
        <dbReference type="ARBA" id="ARBA00022845"/>
    </source>
</evidence>
<evidence type="ECO:0000256" key="6">
    <source>
        <dbReference type="HAMAP-Rule" id="MF_00167"/>
    </source>
</evidence>
<comment type="caution">
    <text evidence="7">The sequence shown here is derived from an EMBL/GenBank/DDBJ whole genome shotgun (WGS) entry which is preliminary data.</text>
</comment>
<comment type="subunit">
    <text evidence="6">Homodimer; the beta-strands of each monomer intercalate to form a hydrophobic core, while the alpha-helices form wings that extend away from the core.</text>
</comment>
<dbReference type="PANTHER" id="PTHR34984">
    <property type="entry name" value="CARBON STORAGE REGULATOR"/>
    <property type="match status" value="1"/>
</dbReference>
<gene>
    <name evidence="6 7" type="primary">csrA</name>
    <name evidence="7" type="ORF">CLCY_2c04520</name>
</gene>
<dbReference type="GO" id="GO:1902208">
    <property type="term" value="P:regulation of bacterial-type flagellum assembly"/>
    <property type="evidence" value="ECO:0007669"/>
    <property type="project" value="UniProtKB-UniRule"/>
</dbReference>
<dbReference type="EMBL" id="LFVU01000027">
    <property type="protein sequence ID" value="KMT21690.1"/>
    <property type="molecule type" value="Genomic_DNA"/>
</dbReference>
<dbReference type="Pfam" id="PF02599">
    <property type="entry name" value="CsrA"/>
    <property type="match status" value="1"/>
</dbReference>
<dbReference type="STRING" id="1121307.CLCY_2c04520"/>
<dbReference type="OrthoDB" id="9809061at2"/>
<evidence type="ECO:0000313" key="8">
    <source>
        <dbReference type="Proteomes" id="UP000036756"/>
    </source>
</evidence>
<proteinExistence type="inferred from homology"/>
<evidence type="ECO:0000256" key="2">
    <source>
        <dbReference type="ARBA" id="ARBA00022491"/>
    </source>
</evidence>
<dbReference type="GO" id="GO:0006402">
    <property type="term" value="P:mRNA catabolic process"/>
    <property type="evidence" value="ECO:0007669"/>
    <property type="project" value="InterPro"/>
</dbReference>
<dbReference type="PANTHER" id="PTHR34984:SF1">
    <property type="entry name" value="CARBON STORAGE REGULATOR"/>
    <property type="match status" value="1"/>
</dbReference>
<keyword evidence="5 6" id="KW-0694">RNA-binding</keyword>
<comment type="subcellular location">
    <subcellularLocation>
        <location evidence="6">Cytoplasm</location>
    </subcellularLocation>
</comment>
<keyword evidence="1 6" id="KW-0963">Cytoplasm</keyword>
<name>A0A0J8D6H8_CLOCY</name>
<dbReference type="SUPFAM" id="SSF117130">
    <property type="entry name" value="CsrA-like"/>
    <property type="match status" value="1"/>
</dbReference>
<accession>A0A0J8D6H8</accession>
<reference evidence="7 8" key="1">
    <citation type="submission" date="2015-06" db="EMBL/GenBank/DDBJ databases">
        <title>Draft genome sequence of the purine-degrading Clostridium cylindrosporum HC-1 (DSM 605).</title>
        <authorList>
            <person name="Poehlein A."/>
            <person name="Schiel-Bengelsdorf B."/>
            <person name="Bengelsdorf F."/>
            <person name="Daniel R."/>
            <person name="Duerre P."/>
        </authorList>
    </citation>
    <scope>NUCLEOTIDE SEQUENCE [LARGE SCALE GENOMIC DNA]</scope>
    <source>
        <strain evidence="7 8">DSM 605</strain>
    </source>
</reference>
<keyword evidence="4 6" id="KW-0810">Translation regulation</keyword>
<dbReference type="AlphaFoldDB" id="A0A0J8D6H8"/>
<keyword evidence="2 6" id="KW-0678">Repressor</keyword>
<keyword evidence="8" id="KW-1185">Reference proteome</keyword>
<dbReference type="PATRIC" id="fig|1121307.3.peg.1310"/>
<dbReference type="InterPro" id="IPR003751">
    <property type="entry name" value="CsrA"/>
</dbReference>
<organism evidence="7 8">
    <name type="scientific">Clostridium cylindrosporum DSM 605</name>
    <dbReference type="NCBI Taxonomy" id="1121307"/>
    <lineage>
        <taxon>Bacteria</taxon>
        <taxon>Bacillati</taxon>
        <taxon>Bacillota</taxon>
        <taxon>Clostridia</taxon>
        <taxon>Eubacteriales</taxon>
        <taxon>Clostridiaceae</taxon>
        <taxon>Clostridium</taxon>
    </lineage>
</organism>
<evidence type="ECO:0000256" key="1">
    <source>
        <dbReference type="ARBA" id="ARBA00022490"/>
    </source>
</evidence>
<evidence type="ECO:0000256" key="3">
    <source>
        <dbReference type="ARBA" id="ARBA00022795"/>
    </source>
</evidence>